<reference evidence="1 2" key="1">
    <citation type="submission" date="2015-08" db="EMBL/GenBank/DDBJ databases">
        <title>Genome sequencing of Penicillium nordicum.</title>
        <authorList>
            <person name="Nguyen H.D."/>
            <person name="Seifert K.A."/>
        </authorList>
    </citation>
    <scope>NUCLEOTIDE SEQUENCE [LARGE SCALE GENOMIC DNA]</scope>
    <source>
        <strain evidence="1 2">DAOMC 185683</strain>
    </source>
</reference>
<sequence>MRWLAENQAVLHLSNAPMRYRNEDWSIMSIDSLTAVSRYSQSLSRLGKLCGFMFKGLRGISRALYYSFIYEIIKLSSPKIPFVKVK</sequence>
<gene>
    <name evidence="1" type="ORF">ACN38_g2438</name>
</gene>
<dbReference type="Proteomes" id="UP000037696">
    <property type="component" value="Unassembled WGS sequence"/>
</dbReference>
<dbReference type="AlphaFoldDB" id="A0A0M9WJ13"/>
<evidence type="ECO:0000313" key="1">
    <source>
        <dbReference type="EMBL" id="KOS46669.1"/>
    </source>
</evidence>
<protein>
    <submittedName>
        <fullName evidence="1">Uncharacterized protein</fullName>
    </submittedName>
</protein>
<name>A0A0M9WJ13_9EURO</name>
<comment type="caution">
    <text evidence="1">The sequence shown here is derived from an EMBL/GenBank/DDBJ whole genome shotgun (WGS) entry which is preliminary data.</text>
</comment>
<organism evidence="1 2">
    <name type="scientific">Penicillium nordicum</name>
    <dbReference type="NCBI Taxonomy" id="229535"/>
    <lineage>
        <taxon>Eukaryota</taxon>
        <taxon>Fungi</taxon>
        <taxon>Dikarya</taxon>
        <taxon>Ascomycota</taxon>
        <taxon>Pezizomycotina</taxon>
        <taxon>Eurotiomycetes</taxon>
        <taxon>Eurotiomycetidae</taxon>
        <taxon>Eurotiales</taxon>
        <taxon>Aspergillaceae</taxon>
        <taxon>Penicillium</taxon>
    </lineage>
</organism>
<keyword evidence="2" id="KW-1185">Reference proteome</keyword>
<proteinExistence type="predicted"/>
<dbReference type="EMBL" id="LHQQ01000026">
    <property type="protein sequence ID" value="KOS46669.1"/>
    <property type="molecule type" value="Genomic_DNA"/>
</dbReference>
<evidence type="ECO:0000313" key="2">
    <source>
        <dbReference type="Proteomes" id="UP000037696"/>
    </source>
</evidence>
<accession>A0A0M9WJ13</accession>